<dbReference type="AlphaFoldDB" id="A0A2Z7C184"/>
<keyword evidence="1" id="KW-0175">Coiled coil</keyword>
<dbReference type="Proteomes" id="UP000250235">
    <property type="component" value="Unassembled WGS sequence"/>
</dbReference>
<organism evidence="3 4">
    <name type="scientific">Dorcoceras hygrometricum</name>
    <dbReference type="NCBI Taxonomy" id="472368"/>
    <lineage>
        <taxon>Eukaryota</taxon>
        <taxon>Viridiplantae</taxon>
        <taxon>Streptophyta</taxon>
        <taxon>Embryophyta</taxon>
        <taxon>Tracheophyta</taxon>
        <taxon>Spermatophyta</taxon>
        <taxon>Magnoliopsida</taxon>
        <taxon>eudicotyledons</taxon>
        <taxon>Gunneridae</taxon>
        <taxon>Pentapetalae</taxon>
        <taxon>asterids</taxon>
        <taxon>lamiids</taxon>
        <taxon>Lamiales</taxon>
        <taxon>Gesneriaceae</taxon>
        <taxon>Didymocarpoideae</taxon>
        <taxon>Trichosporeae</taxon>
        <taxon>Loxocarpinae</taxon>
        <taxon>Dorcoceras</taxon>
    </lineage>
</organism>
<evidence type="ECO:0000256" key="1">
    <source>
        <dbReference type="SAM" id="Coils"/>
    </source>
</evidence>
<evidence type="ECO:0000256" key="2">
    <source>
        <dbReference type="SAM" id="MobiDB-lite"/>
    </source>
</evidence>
<reference evidence="3 4" key="1">
    <citation type="journal article" date="2015" name="Proc. Natl. Acad. Sci. U.S.A.">
        <title>The resurrection genome of Boea hygrometrica: A blueprint for survival of dehydration.</title>
        <authorList>
            <person name="Xiao L."/>
            <person name="Yang G."/>
            <person name="Zhang L."/>
            <person name="Yang X."/>
            <person name="Zhao S."/>
            <person name="Ji Z."/>
            <person name="Zhou Q."/>
            <person name="Hu M."/>
            <person name="Wang Y."/>
            <person name="Chen M."/>
            <person name="Xu Y."/>
            <person name="Jin H."/>
            <person name="Xiao X."/>
            <person name="Hu G."/>
            <person name="Bao F."/>
            <person name="Hu Y."/>
            <person name="Wan P."/>
            <person name="Li L."/>
            <person name="Deng X."/>
            <person name="Kuang T."/>
            <person name="Xiang C."/>
            <person name="Zhu J.K."/>
            <person name="Oliver M.J."/>
            <person name="He Y."/>
        </authorList>
    </citation>
    <scope>NUCLEOTIDE SEQUENCE [LARGE SCALE GENOMIC DNA]</scope>
    <source>
        <strain evidence="4">cv. XS01</strain>
    </source>
</reference>
<feature type="coiled-coil region" evidence="1">
    <location>
        <begin position="128"/>
        <end position="198"/>
    </location>
</feature>
<name>A0A2Z7C184_9LAMI</name>
<sequence length="201" mass="22523">MSCKSYSAPELIKEDHLCHFGFSRKGVRLVGDLAERMGKATMLKALKEHREEAPRGRLCGGLPVPIRGDGASLQPDPGQGRSPSAEHPQHRGRGSLATQFAVEMLWDGEVINRLTRAHREVNSTRQSFDEVLEHHTELEMQLEELETIRAQEKRVAEAQKEALEAHGKKLTASLAAKKEALTIEKKIVEAELEALERRKLH</sequence>
<gene>
    <name evidence="3" type="ORF">F511_25062</name>
</gene>
<protein>
    <submittedName>
        <fullName evidence="3">Uncharacterized protein</fullName>
    </submittedName>
</protein>
<feature type="region of interest" description="Disordered" evidence="2">
    <location>
        <begin position="63"/>
        <end position="93"/>
    </location>
</feature>
<keyword evidence="4" id="KW-1185">Reference proteome</keyword>
<dbReference type="EMBL" id="KV000461">
    <property type="protein sequence ID" value="KZV40286.1"/>
    <property type="molecule type" value="Genomic_DNA"/>
</dbReference>
<evidence type="ECO:0000313" key="4">
    <source>
        <dbReference type="Proteomes" id="UP000250235"/>
    </source>
</evidence>
<accession>A0A2Z7C184</accession>
<evidence type="ECO:0000313" key="3">
    <source>
        <dbReference type="EMBL" id="KZV40286.1"/>
    </source>
</evidence>
<proteinExistence type="predicted"/>